<dbReference type="GO" id="GO:0009092">
    <property type="term" value="P:homoserine metabolic process"/>
    <property type="evidence" value="ECO:0007669"/>
    <property type="project" value="TreeGrafter"/>
</dbReference>
<feature type="active site" evidence="10">
    <location>
        <position position="333"/>
    </location>
</feature>
<evidence type="ECO:0000313" key="14">
    <source>
        <dbReference type="EMBL" id="PWL08953.1"/>
    </source>
</evidence>
<sequence>MKEDLKLETGDILKTPTIAYETYGKLNKEKSNVILICHALTGDAHAAGWHEGDKKPGWWNIIIGPEKPLDTNKYFIICSNVIGSCKGSTGPSSINPDTGKPYALDFPIITITDMVNAQKKLLDHLGISQLFAVVGGSMGGMQVLQWTINYPDMIRNAIMIASGAYSTPQQIAFNAVERRAITEDPNWNKGNYYDKEKPEQGLSVARMIGHITYLSNESMYEKFGRRLQDKNDFSYDFSNEFQVESYLEYQGASFTKKFDANSYLYMTKALDYYDVRVNNSLEEAFKNIKSKMLIMSITSDWLYPNDHMEEIVRALRANNVNVSYSKLNSEYGHDAFLIENGQMNYILSNFLSHATVRDVMSSNIITIDEKYTVKKAAELMLKENKTHIPIVDNKNHIVGIITAWDLSKAIATNTDNIDDIMTKDVITCHEGDSIYDIRDMMQKYSISSIPVVNDENIVIGNITSYHINNLLEA</sequence>
<reference evidence="14 16" key="1">
    <citation type="submission" date="2016-04" db="EMBL/GenBank/DDBJ databases">
        <title>Genome sequence of Methanosphaera cuniculi DSM 4103.</title>
        <authorList>
            <person name="Poehlein A."/>
            <person name="Seedorf H."/>
            <person name="Daniel R."/>
        </authorList>
    </citation>
    <scope>NUCLEOTIDE SEQUENCE [LARGE SCALE GENOMIC DNA]</scope>
    <source>
        <strain evidence="14 16">DSM 4103</strain>
    </source>
</reference>
<accession>A0A2A2HF14</accession>
<comment type="function">
    <text evidence="1 10">Transfers an acetyl group from acetyl-CoA to L-homoserine, forming acetyl-L-homoserine.</text>
</comment>
<comment type="similarity">
    <text evidence="10">Belongs to the AB hydrolase superfamily. MetX family.</text>
</comment>
<dbReference type="InterPro" id="IPR008220">
    <property type="entry name" value="HAT_MetX-like"/>
</dbReference>
<dbReference type="FunFam" id="1.10.1740.110:FF:000001">
    <property type="entry name" value="Homoserine O-acetyltransferase"/>
    <property type="match status" value="1"/>
</dbReference>
<gene>
    <name evidence="14" type="primary">metX_1</name>
    <name evidence="10" type="synonym">metXA</name>
    <name evidence="13" type="ORF">ASJ82_05280</name>
    <name evidence="14" type="ORF">MSCUN_01620</name>
</gene>
<keyword evidence="8 10" id="KW-0012">Acyltransferase</keyword>
<feature type="domain" description="CBS" evidence="12">
    <location>
        <begin position="360"/>
        <end position="416"/>
    </location>
</feature>
<comment type="catalytic activity">
    <reaction evidence="9 10">
        <text>L-homoserine + acetyl-CoA = O-acetyl-L-homoserine + CoA</text>
        <dbReference type="Rhea" id="RHEA:13701"/>
        <dbReference type="ChEBI" id="CHEBI:57287"/>
        <dbReference type="ChEBI" id="CHEBI:57288"/>
        <dbReference type="ChEBI" id="CHEBI:57476"/>
        <dbReference type="ChEBI" id="CHEBI:57716"/>
        <dbReference type="EC" id="2.3.1.31"/>
    </reaction>
</comment>
<dbReference type="EMBL" id="LWMS01000004">
    <property type="protein sequence ID" value="PWL08953.1"/>
    <property type="molecule type" value="Genomic_DNA"/>
</dbReference>
<keyword evidence="6 11" id="KW-0129">CBS domain</keyword>
<dbReference type="SUPFAM" id="SSF53474">
    <property type="entry name" value="alpha/beta-Hydrolases"/>
    <property type="match status" value="1"/>
</dbReference>
<comment type="caution">
    <text evidence="13">The sequence shown here is derived from an EMBL/GenBank/DDBJ whole genome shotgun (WGS) entry which is preliminary data.</text>
</comment>
<dbReference type="AlphaFoldDB" id="A0A2A2HF14"/>
<evidence type="ECO:0000256" key="3">
    <source>
        <dbReference type="ARBA" id="ARBA00022490"/>
    </source>
</evidence>
<keyword evidence="7 10" id="KW-0486">Methionine biosynthesis</keyword>
<dbReference type="GO" id="GO:0005737">
    <property type="term" value="C:cytoplasm"/>
    <property type="evidence" value="ECO:0007669"/>
    <property type="project" value="UniProtKB-SubCell"/>
</dbReference>
<feature type="domain" description="CBS" evidence="12">
    <location>
        <begin position="421"/>
        <end position="473"/>
    </location>
</feature>
<evidence type="ECO:0000256" key="8">
    <source>
        <dbReference type="ARBA" id="ARBA00023315"/>
    </source>
</evidence>
<dbReference type="PANTHER" id="PTHR32268:SF11">
    <property type="entry name" value="HOMOSERINE O-ACETYLTRANSFERASE"/>
    <property type="match status" value="1"/>
</dbReference>
<keyword evidence="15" id="KW-1185">Reference proteome</keyword>
<keyword evidence="4 10" id="KW-0028">Amino-acid biosynthesis</keyword>
<dbReference type="UniPathway" id="UPA00051">
    <property type="reaction ID" value="UER00074"/>
</dbReference>
<feature type="binding site" evidence="10">
    <location>
        <position position="334"/>
    </location>
    <ligand>
        <name>substrate</name>
    </ligand>
</feature>
<name>A0A2A2HF14_9EURY</name>
<dbReference type="Gene3D" id="1.10.1740.110">
    <property type="match status" value="1"/>
</dbReference>
<feature type="active site" evidence="10">
    <location>
        <position position="300"/>
    </location>
</feature>
<evidence type="ECO:0000256" key="4">
    <source>
        <dbReference type="ARBA" id="ARBA00022605"/>
    </source>
</evidence>
<dbReference type="NCBIfam" id="NF001209">
    <property type="entry name" value="PRK00175.1"/>
    <property type="match status" value="1"/>
</dbReference>
<evidence type="ECO:0000256" key="11">
    <source>
        <dbReference type="PROSITE-ProRule" id="PRU00703"/>
    </source>
</evidence>
<dbReference type="GO" id="GO:0004414">
    <property type="term" value="F:homoserine O-acetyltransferase activity"/>
    <property type="evidence" value="ECO:0007669"/>
    <property type="project" value="UniProtKB-UniRule"/>
</dbReference>
<dbReference type="PROSITE" id="PS51371">
    <property type="entry name" value="CBS"/>
    <property type="match status" value="2"/>
</dbReference>
<evidence type="ECO:0000313" key="15">
    <source>
        <dbReference type="Proteomes" id="UP000217528"/>
    </source>
</evidence>
<comment type="pathway">
    <text evidence="10">Amino-acid biosynthesis; L-methionine biosynthesis via de novo pathway; O-acetyl-L-homoserine from L-homoserine: step 1/1.</text>
</comment>
<evidence type="ECO:0000256" key="7">
    <source>
        <dbReference type="ARBA" id="ARBA00023167"/>
    </source>
</evidence>
<organism evidence="13 15">
    <name type="scientific">Methanosphaera cuniculi</name>
    <dbReference type="NCBI Taxonomy" id="1077256"/>
    <lineage>
        <taxon>Archaea</taxon>
        <taxon>Methanobacteriati</taxon>
        <taxon>Methanobacteriota</taxon>
        <taxon>Methanomada group</taxon>
        <taxon>Methanobacteria</taxon>
        <taxon>Methanobacteriales</taxon>
        <taxon>Methanobacteriaceae</taxon>
        <taxon>Methanosphaera</taxon>
    </lineage>
</organism>
<dbReference type="Proteomes" id="UP000246004">
    <property type="component" value="Unassembled WGS sequence"/>
</dbReference>
<dbReference type="InterPro" id="IPR000644">
    <property type="entry name" value="CBS_dom"/>
</dbReference>
<evidence type="ECO:0000256" key="6">
    <source>
        <dbReference type="ARBA" id="ARBA00023122"/>
    </source>
</evidence>
<dbReference type="SUPFAM" id="SSF54631">
    <property type="entry name" value="CBS-domain pair"/>
    <property type="match status" value="1"/>
</dbReference>
<evidence type="ECO:0000256" key="2">
    <source>
        <dbReference type="ARBA" id="ARBA00011738"/>
    </source>
</evidence>
<comment type="subcellular location">
    <subcellularLocation>
        <location evidence="10">Cytoplasm</location>
    </subcellularLocation>
</comment>
<evidence type="ECO:0000259" key="12">
    <source>
        <dbReference type="PROSITE" id="PS51371"/>
    </source>
</evidence>
<dbReference type="InterPro" id="IPR046342">
    <property type="entry name" value="CBS_dom_sf"/>
</dbReference>
<dbReference type="InterPro" id="IPR029058">
    <property type="entry name" value="AB_hydrolase_fold"/>
</dbReference>
<dbReference type="PANTHER" id="PTHR32268">
    <property type="entry name" value="HOMOSERINE O-ACETYLTRANSFERASE"/>
    <property type="match status" value="1"/>
</dbReference>
<dbReference type="EC" id="2.3.1.31" evidence="10"/>
<keyword evidence="3 10" id="KW-0963">Cytoplasm</keyword>
<feature type="active site" description="Nucleophile" evidence="10">
    <location>
        <position position="137"/>
    </location>
</feature>
<keyword evidence="5 10" id="KW-0808">Transferase</keyword>
<reference evidence="13 15" key="2">
    <citation type="journal article" date="2017" name="BMC Genomics">
        <title>Genomic analysis of methanogenic archaea reveals a shift towards energy conservation.</title>
        <authorList>
            <person name="Gilmore S.P."/>
            <person name="Henske J.K."/>
            <person name="Sexton J.A."/>
            <person name="Solomon K.V."/>
            <person name="Seppala S."/>
            <person name="Yoo J.I."/>
            <person name="Huyett L.M."/>
            <person name="Pressman A."/>
            <person name="Cogan J.Z."/>
            <person name="Kivenson V."/>
            <person name="Peng X."/>
            <person name="Tan Y."/>
            <person name="Valentine D.L."/>
            <person name="O'Malley M.A."/>
        </authorList>
    </citation>
    <scope>NUCLEOTIDE SEQUENCE [LARGE SCALE GENOMIC DNA]</scope>
    <source>
        <strain evidence="13 15">1R-7</strain>
    </source>
</reference>
<feature type="binding site" evidence="10">
    <location>
        <position position="206"/>
    </location>
    <ligand>
        <name>substrate</name>
    </ligand>
</feature>
<evidence type="ECO:0000313" key="16">
    <source>
        <dbReference type="Proteomes" id="UP000246004"/>
    </source>
</evidence>
<dbReference type="GO" id="GO:0009086">
    <property type="term" value="P:methionine biosynthetic process"/>
    <property type="evidence" value="ECO:0007669"/>
    <property type="project" value="UniProtKB-UniRule"/>
</dbReference>
<comment type="subunit">
    <text evidence="2 10">Homodimer.</text>
</comment>
<dbReference type="HAMAP" id="MF_00296">
    <property type="entry name" value="MetX_acyltransf"/>
    <property type="match status" value="1"/>
</dbReference>
<dbReference type="SMART" id="SM00116">
    <property type="entry name" value="CBS"/>
    <property type="match status" value="2"/>
</dbReference>
<proteinExistence type="inferred from homology"/>
<dbReference type="Gene3D" id="3.40.50.1820">
    <property type="entry name" value="alpha/beta hydrolase"/>
    <property type="match status" value="1"/>
</dbReference>
<evidence type="ECO:0000256" key="5">
    <source>
        <dbReference type="ARBA" id="ARBA00022679"/>
    </source>
</evidence>
<dbReference type="NCBIfam" id="TIGR01392">
    <property type="entry name" value="homoserO_Ac_trn"/>
    <property type="match status" value="1"/>
</dbReference>
<dbReference type="EMBL" id="LMVN01000003">
    <property type="protein sequence ID" value="PAV08061.1"/>
    <property type="molecule type" value="Genomic_DNA"/>
</dbReference>
<dbReference type="Gene3D" id="3.10.580.10">
    <property type="entry name" value="CBS-domain"/>
    <property type="match status" value="1"/>
</dbReference>
<evidence type="ECO:0000313" key="13">
    <source>
        <dbReference type="EMBL" id="PAV08061.1"/>
    </source>
</evidence>
<comment type="caution">
    <text evidence="10">Lacks conserved residue(s) required for the propagation of feature annotation.</text>
</comment>
<evidence type="ECO:0000256" key="10">
    <source>
        <dbReference type="HAMAP-Rule" id="MF_00296"/>
    </source>
</evidence>
<dbReference type="InterPro" id="IPR000073">
    <property type="entry name" value="AB_hydrolase_1"/>
</dbReference>
<dbReference type="Proteomes" id="UP000217528">
    <property type="component" value="Unassembled WGS sequence"/>
</dbReference>
<dbReference type="Pfam" id="PF00571">
    <property type="entry name" value="CBS"/>
    <property type="match status" value="2"/>
</dbReference>
<evidence type="ECO:0000256" key="1">
    <source>
        <dbReference type="ARBA" id="ARBA00003082"/>
    </source>
</evidence>
<protein>
    <recommendedName>
        <fullName evidence="10">Homoserine O-acetyltransferase</fullName>
        <shortName evidence="10">HAT</shortName>
        <ecNumber evidence="10">2.3.1.31</ecNumber>
    </recommendedName>
    <alternativeName>
        <fullName evidence="10">Homoserine transacetylase</fullName>
        <shortName evidence="10">HTA</shortName>
    </alternativeName>
</protein>
<dbReference type="Pfam" id="PF00561">
    <property type="entry name" value="Abhydrolase_1"/>
    <property type="match status" value="1"/>
</dbReference>
<dbReference type="RefSeq" id="WP_245837625.1">
    <property type="nucleotide sequence ID" value="NZ_CAUHCB010000001.1"/>
</dbReference>
<evidence type="ECO:0000256" key="9">
    <source>
        <dbReference type="ARBA" id="ARBA00049043"/>
    </source>
</evidence>